<dbReference type="GO" id="GO:0005634">
    <property type="term" value="C:nucleus"/>
    <property type="evidence" value="ECO:0007669"/>
    <property type="project" value="TreeGrafter"/>
</dbReference>
<evidence type="ECO:0000313" key="2">
    <source>
        <dbReference type="EMBL" id="GFR40699.1"/>
    </source>
</evidence>
<dbReference type="EMBL" id="BMAR01000001">
    <property type="protein sequence ID" value="GFR40699.1"/>
    <property type="molecule type" value="Genomic_DNA"/>
</dbReference>
<feature type="domain" description="ATP-dependent helicase HRQ1 winged helix" evidence="1">
    <location>
        <begin position="69"/>
        <end position="103"/>
    </location>
</feature>
<protein>
    <recommendedName>
        <fullName evidence="1">ATP-dependent helicase HRQ1 winged helix domain-containing protein</fullName>
    </recommendedName>
</protein>
<reference evidence="2 3" key="1">
    <citation type="journal article" date="2021" name="Sci. Rep.">
        <title>Genome sequencing of the multicellular alga Astrephomene provides insights into convergent evolution of germ-soma differentiation.</title>
        <authorList>
            <person name="Yamashita S."/>
            <person name="Yamamoto K."/>
            <person name="Matsuzaki R."/>
            <person name="Suzuki S."/>
            <person name="Yamaguchi H."/>
            <person name="Hirooka S."/>
            <person name="Minakuchi Y."/>
            <person name="Miyagishima S."/>
            <person name="Kawachi M."/>
            <person name="Toyoda A."/>
            <person name="Nozaki H."/>
        </authorList>
    </citation>
    <scope>NUCLEOTIDE SEQUENCE [LARGE SCALE GENOMIC DNA]</scope>
    <source>
        <strain evidence="2 3">NIES-4017</strain>
    </source>
</reference>
<evidence type="ECO:0000259" key="1">
    <source>
        <dbReference type="Pfam" id="PF22982"/>
    </source>
</evidence>
<sequence>LGVDVGGLDVTIHLGFPGSVASLRQQSGRAGRRQGESLSLLLAFEGPLDQHLMRHPEQLFGRSVESVQLDVHNLDVLQQHLTCAAAEAPLLPHMDAPFFGPRMG</sequence>
<dbReference type="Proteomes" id="UP001054857">
    <property type="component" value="Unassembled WGS sequence"/>
</dbReference>
<dbReference type="Gene3D" id="3.40.50.300">
    <property type="entry name" value="P-loop containing nucleotide triphosphate hydrolases"/>
    <property type="match status" value="1"/>
</dbReference>
<dbReference type="PANTHER" id="PTHR47957:SF3">
    <property type="entry name" value="ATP-DEPENDENT HELICASE HRQ1"/>
    <property type="match status" value="1"/>
</dbReference>
<dbReference type="SUPFAM" id="SSF52540">
    <property type="entry name" value="P-loop containing nucleoside triphosphate hydrolases"/>
    <property type="match status" value="1"/>
</dbReference>
<dbReference type="GO" id="GO:0036297">
    <property type="term" value="P:interstrand cross-link repair"/>
    <property type="evidence" value="ECO:0007669"/>
    <property type="project" value="TreeGrafter"/>
</dbReference>
<dbReference type="GO" id="GO:0043138">
    <property type="term" value="F:3'-5' DNA helicase activity"/>
    <property type="evidence" value="ECO:0007669"/>
    <property type="project" value="TreeGrafter"/>
</dbReference>
<feature type="non-terminal residue" evidence="2">
    <location>
        <position position="104"/>
    </location>
</feature>
<dbReference type="InterPro" id="IPR027417">
    <property type="entry name" value="P-loop_NTPase"/>
</dbReference>
<name>A0AAD3HGQ1_9CHLO</name>
<evidence type="ECO:0000313" key="3">
    <source>
        <dbReference type="Proteomes" id="UP001054857"/>
    </source>
</evidence>
<dbReference type="InterPro" id="IPR055227">
    <property type="entry name" value="HRQ1_WHD"/>
</dbReference>
<gene>
    <name evidence="2" type="ORF">Agub_g1290</name>
</gene>
<dbReference type="PANTHER" id="PTHR47957">
    <property type="entry name" value="ATP-DEPENDENT HELICASE HRQ1"/>
    <property type="match status" value="1"/>
</dbReference>
<dbReference type="GO" id="GO:0006289">
    <property type="term" value="P:nucleotide-excision repair"/>
    <property type="evidence" value="ECO:0007669"/>
    <property type="project" value="TreeGrafter"/>
</dbReference>
<accession>A0AAD3HGQ1</accession>
<feature type="non-terminal residue" evidence="2">
    <location>
        <position position="1"/>
    </location>
</feature>
<proteinExistence type="predicted"/>
<comment type="caution">
    <text evidence="2">The sequence shown here is derived from an EMBL/GenBank/DDBJ whole genome shotgun (WGS) entry which is preliminary data.</text>
</comment>
<dbReference type="AlphaFoldDB" id="A0AAD3HGQ1"/>
<dbReference type="Pfam" id="PF22982">
    <property type="entry name" value="WHD_HRQ1"/>
    <property type="match status" value="1"/>
</dbReference>
<organism evidence="2 3">
    <name type="scientific">Astrephomene gubernaculifera</name>
    <dbReference type="NCBI Taxonomy" id="47775"/>
    <lineage>
        <taxon>Eukaryota</taxon>
        <taxon>Viridiplantae</taxon>
        <taxon>Chlorophyta</taxon>
        <taxon>core chlorophytes</taxon>
        <taxon>Chlorophyceae</taxon>
        <taxon>CS clade</taxon>
        <taxon>Chlamydomonadales</taxon>
        <taxon>Astrephomenaceae</taxon>
        <taxon>Astrephomene</taxon>
    </lineage>
</organism>
<keyword evidence="3" id="KW-1185">Reference proteome</keyword>